<keyword evidence="15" id="KW-0448">Lipopolysaccharide biosynthesis</keyword>
<dbReference type="EMBL" id="CABDVL010000003">
    <property type="protein sequence ID" value="VTM59709.1"/>
    <property type="molecule type" value="Genomic_DNA"/>
</dbReference>
<proteinExistence type="inferred from homology"/>
<dbReference type="PANTHER" id="PTHR42745">
    <property type="match status" value="1"/>
</dbReference>
<evidence type="ECO:0000256" key="2">
    <source>
        <dbReference type="ARBA" id="ARBA00001946"/>
    </source>
</evidence>
<dbReference type="InterPro" id="IPR036412">
    <property type="entry name" value="HAD-like_sf"/>
</dbReference>
<dbReference type="SUPFAM" id="SSF56784">
    <property type="entry name" value="HAD-like"/>
    <property type="match status" value="1"/>
</dbReference>
<evidence type="ECO:0000256" key="3">
    <source>
        <dbReference type="ARBA" id="ARBA00004756"/>
    </source>
</evidence>
<evidence type="ECO:0000256" key="18">
    <source>
        <dbReference type="PROSITE-ProRule" id="PRU00703"/>
    </source>
</evidence>
<dbReference type="Gene3D" id="3.10.580.10">
    <property type="entry name" value="CBS-domain"/>
    <property type="match status" value="1"/>
</dbReference>
<reference evidence="21" key="1">
    <citation type="submission" date="2019-04" db="EMBL/GenBank/DDBJ databases">
        <authorList>
            <consortium name="Pathogen Informatics"/>
        </authorList>
    </citation>
    <scope>NUCLEOTIDE SEQUENCE</scope>
    <source>
        <strain evidence="21">NCTC9183</strain>
    </source>
</reference>
<dbReference type="NCBIfam" id="TIGR01670">
    <property type="entry name" value="KdsC-phosphatas"/>
    <property type="match status" value="1"/>
</dbReference>
<evidence type="ECO:0000256" key="6">
    <source>
        <dbReference type="ARBA" id="ARBA00008165"/>
    </source>
</evidence>
<dbReference type="InterPro" id="IPR023214">
    <property type="entry name" value="HAD_sf"/>
</dbReference>
<keyword evidence="13" id="KW-0378">Hydrolase</keyword>
<dbReference type="EC" id="5.3.1.13" evidence="8"/>
<dbReference type="CDD" id="cd01630">
    <property type="entry name" value="HAD_KDO-like"/>
    <property type="match status" value="1"/>
</dbReference>
<evidence type="ECO:0000256" key="8">
    <source>
        <dbReference type="ARBA" id="ARBA00012545"/>
    </source>
</evidence>
<dbReference type="EC" id="3.1.3.45" evidence="9"/>
<dbReference type="InterPro" id="IPR004800">
    <property type="entry name" value="KdsD/KpsF-type"/>
</dbReference>
<evidence type="ECO:0000256" key="17">
    <source>
        <dbReference type="ARBA" id="ARBA00031051"/>
    </source>
</evidence>
<dbReference type="GO" id="GO:0009103">
    <property type="term" value="P:lipopolysaccharide biosynthetic process"/>
    <property type="evidence" value="ECO:0007669"/>
    <property type="project" value="UniProtKB-UniPathway"/>
</dbReference>
<dbReference type="Gene3D" id="3.40.50.1000">
    <property type="entry name" value="HAD superfamily/HAD-like"/>
    <property type="match status" value="1"/>
</dbReference>
<evidence type="ECO:0000256" key="9">
    <source>
        <dbReference type="ARBA" id="ARBA00013066"/>
    </source>
</evidence>
<evidence type="ECO:0000259" key="20">
    <source>
        <dbReference type="PROSITE" id="PS51464"/>
    </source>
</evidence>
<dbReference type="UniPathway" id="UPA00030"/>
<evidence type="ECO:0000256" key="13">
    <source>
        <dbReference type="ARBA" id="ARBA00022801"/>
    </source>
</evidence>
<dbReference type="PROSITE" id="PS51464">
    <property type="entry name" value="SIS"/>
    <property type="match status" value="1"/>
</dbReference>
<evidence type="ECO:0000256" key="5">
    <source>
        <dbReference type="ARBA" id="ARBA00005893"/>
    </source>
</evidence>
<dbReference type="SFLD" id="SFLDS00003">
    <property type="entry name" value="Haloacid_Dehalogenase"/>
    <property type="match status" value="1"/>
</dbReference>
<evidence type="ECO:0000256" key="11">
    <source>
        <dbReference type="ARBA" id="ARBA00022723"/>
    </source>
</evidence>
<dbReference type="UniPathway" id="UPA00357">
    <property type="reaction ID" value="UER00475"/>
</dbReference>
<dbReference type="InterPro" id="IPR046348">
    <property type="entry name" value="SIS_dom_sf"/>
</dbReference>
<dbReference type="Proteomes" id="UP000507695">
    <property type="component" value="Unassembled WGS sequence"/>
</dbReference>
<dbReference type="InterPro" id="IPR001347">
    <property type="entry name" value="SIS_dom"/>
</dbReference>
<keyword evidence="16 18" id="KW-0129">CBS domain</keyword>
<keyword evidence="12" id="KW-0677">Repeat</keyword>
<dbReference type="NCBIfam" id="NF007019">
    <property type="entry name" value="PRK09484.1"/>
    <property type="match status" value="1"/>
</dbReference>
<name>A0A4P0YGW8_KLEPN</name>
<feature type="domain" description="CBS" evidence="19">
    <location>
        <begin position="154"/>
        <end position="212"/>
    </location>
</feature>
<comment type="similarity">
    <text evidence="6">Belongs to the SIS family. GutQ/KpsF subfamily.</text>
</comment>
<evidence type="ECO:0000256" key="7">
    <source>
        <dbReference type="ARBA" id="ARBA00011881"/>
    </source>
</evidence>
<gene>
    <name evidence="21" type="primary">kdsD</name>
    <name evidence="21" type="ORF">NCTC9183_06336</name>
</gene>
<accession>A0A4P0YGW8</accession>
<dbReference type="CDD" id="cd05014">
    <property type="entry name" value="SIS_Kpsf"/>
    <property type="match status" value="1"/>
</dbReference>
<dbReference type="AlphaFoldDB" id="A0A4P0YGW8"/>
<keyword evidence="14" id="KW-0460">Magnesium</keyword>
<evidence type="ECO:0000313" key="21">
    <source>
        <dbReference type="EMBL" id="VTM59709.1"/>
    </source>
</evidence>
<evidence type="ECO:0000256" key="1">
    <source>
        <dbReference type="ARBA" id="ARBA00000898"/>
    </source>
</evidence>
<dbReference type="InterPro" id="IPR050986">
    <property type="entry name" value="GutQ/KpsF_isomerases"/>
</dbReference>
<dbReference type="GO" id="GO:0097367">
    <property type="term" value="F:carbohydrate derivative binding"/>
    <property type="evidence" value="ECO:0007669"/>
    <property type="project" value="InterPro"/>
</dbReference>
<dbReference type="PROSITE" id="PS51371">
    <property type="entry name" value="CBS"/>
    <property type="match status" value="1"/>
</dbReference>
<keyword evidence="11" id="KW-0479">Metal-binding</keyword>
<dbReference type="GO" id="GO:0019146">
    <property type="term" value="F:arabinose-5-phosphate isomerase activity"/>
    <property type="evidence" value="ECO:0007669"/>
    <property type="project" value="UniProtKB-EC"/>
</dbReference>
<dbReference type="InterPro" id="IPR010023">
    <property type="entry name" value="KdsC_fam"/>
</dbReference>
<organism evidence="21">
    <name type="scientific">Klebsiella pneumoniae</name>
    <dbReference type="NCBI Taxonomy" id="573"/>
    <lineage>
        <taxon>Bacteria</taxon>
        <taxon>Pseudomonadati</taxon>
        <taxon>Pseudomonadota</taxon>
        <taxon>Gammaproteobacteria</taxon>
        <taxon>Enterobacterales</taxon>
        <taxon>Enterobacteriaceae</taxon>
        <taxon>Klebsiella/Raoultella group</taxon>
        <taxon>Klebsiella</taxon>
        <taxon>Klebsiella pneumoniae complex</taxon>
    </lineage>
</organism>
<evidence type="ECO:0000256" key="16">
    <source>
        <dbReference type="ARBA" id="ARBA00023122"/>
    </source>
</evidence>
<dbReference type="GO" id="GO:0019143">
    <property type="term" value="F:3-deoxy-manno-octulosonate-8-phosphatase activity"/>
    <property type="evidence" value="ECO:0007669"/>
    <property type="project" value="UniProtKB-EC"/>
</dbReference>
<dbReference type="FunFam" id="3.40.50.1000:FF:000029">
    <property type="entry name" value="3-deoxy-D-manno-octulosonate 8-phosphate phosphatase KdsC"/>
    <property type="match status" value="1"/>
</dbReference>
<evidence type="ECO:0000256" key="10">
    <source>
        <dbReference type="ARBA" id="ARBA00020092"/>
    </source>
</evidence>
<evidence type="ECO:0000256" key="12">
    <source>
        <dbReference type="ARBA" id="ARBA00022737"/>
    </source>
</evidence>
<comment type="similarity">
    <text evidence="5">Belongs to the KdsC family.</text>
</comment>
<dbReference type="InterPro" id="IPR046342">
    <property type="entry name" value="CBS_dom_sf"/>
</dbReference>
<dbReference type="PANTHER" id="PTHR42745:SF1">
    <property type="entry name" value="ARABINOSE 5-PHOSPHATE ISOMERASE KDSD"/>
    <property type="match status" value="1"/>
</dbReference>
<dbReference type="Gene3D" id="3.40.50.10490">
    <property type="entry name" value="Glucose-6-phosphate isomerase like protein, domain 1"/>
    <property type="match status" value="1"/>
</dbReference>
<comment type="subunit">
    <text evidence="7">Homotetramer.</text>
</comment>
<dbReference type="Pfam" id="PF08282">
    <property type="entry name" value="Hydrolase_3"/>
    <property type="match status" value="1"/>
</dbReference>
<dbReference type="NCBIfam" id="TIGR00393">
    <property type="entry name" value="kpsF"/>
    <property type="match status" value="1"/>
</dbReference>
<protein>
    <recommendedName>
        <fullName evidence="10">3-deoxy-D-manno-octulosonate 8-phosphate phosphatase KdsC</fullName>
        <ecNumber evidence="9">3.1.3.45</ecNumber>
        <ecNumber evidence="8">5.3.1.13</ecNumber>
    </recommendedName>
    <alternativeName>
        <fullName evidence="17">KDO 8-P phosphatase</fullName>
    </alternativeName>
</protein>
<dbReference type="Pfam" id="PF00571">
    <property type="entry name" value="CBS"/>
    <property type="match status" value="1"/>
</dbReference>
<dbReference type="InterPro" id="IPR000644">
    <property type="entry name" value="CBS_dom"/>
</dbReference>
<evidence type="ECO:0000256" key="14">
    <source>
        <dbReference type="ARBA" id="ARBA00022842"/>
    </source>
</evidence>
<dbReference type="SFLD" id="SFLDG01136">
    <property type="entry name" value="C1.6:_Phosphoserine_Phosphatas"/>
    <property type="match status" value="1"/>
</dbReference>
<keyword evidence="21" id="KW-0413">Isomerase</keyword>
<dbReference type="SUPFAM" id="SSF53697">
    <property type="entry name" value="SIS domain"/>
    <property type="match status" value="1"/>
</dbReference>
<comment type="catalytic activity">
    <reaction evidence="1">
        <text>3-deoxy-alpha-D-manno-2-octulosonate-8-phosphate + H2O = 3-deoxy-alpha-D-manno-oct-2-ulosonate + phosphate</text>
        <dbReference type="Rhea" id="RHEA:11500"/>
        <dbReference type="ChEBI" id="CHEBI:15377"/>
        <dbReference type="ChEBI" id="CHEBI:43474"/>
        <dbReference type="ChEBI" id="CHEBI:85985"/>
        <dbReference type="ChEBI" id="CHEBI:85986"/>
        <dbReference type="EC" id="3.1.3.45"/>
    </reaction>
</comment>
<dbReference type="Pfam" id="PF01380">
    <property type="entry name" value="SIS"/>
    <property type="match status" value="1"/>
</dbReference>
<evidence type="ECO:0000256" key="15">
    <source>
        <dbReference type="ARBA" id="ARBA00022985"/>
    </source>
</evidence>
<dbReference type="SFLD" id="SFLDG01138">
    <property type="entry name" value="C1.6.2:_Deoxy-d-mannose-octulo"/>
    <property type="match status" value="1"/>
</dbReference>
<sequence>MGKSGHIGRKMAATFASTGTSAFFVHPGEAAHGDLGMVTPQDVVIALSNSGESNEILALIPVLKRQQVKLICITSRPESSMARAADIHLCVKVPKEACPLGLAPTSSTTAALVMGDALAVALLEARGFTAEDFALSHPGGALGRKLLLRVNDIMHTGDEIPHVGLQATLRDALLEITRKNLGMTAICDDDMNIIGIFTDGDLRRVFDTGVDMPRCQHCRRHDPGRYPHPPRHSGGGCVKPDAIPSYHLRAGCRWRPSAGCGTYARSAARGRSVSKEKIMNNADAQLATCYGPVSQAFVDRAAKIRLLILDVDGVLSDGLIYMGNHGEELKAFNVRDGYGIRCALTSGIEVAIITGRKAKLVEDRCQTLGITHLYQGQSDKLLAFRDLTDKLHVRPEEVAYIGDDLIDWPVMAEVGLSVAVADAHPLLLPRANYVTRINGGRGAVREVCDLLLLAQGKLDEAKGQSI</sequence>
<dbReference type="FunFam" id="3.40.50.10490:FF:000011">
    <property type="entry name" value="Arabinose 5-phosphate isomerase"/>
    <property type="match status" value="1"/>
</dbReference>
<comment type="pathway">
    <text evidence="4">Carbohydrate biosynthesis; 3-deoxy-D-manno-octulosonate biosynthesis; 3-deoxy-D-manno-octulosonate from D-ribulose 5-phosphate: step 3/3.</text>
</comment>
<dbReference type="GO" id="GO:0046872">
    <property type="term" value="F:metal ion binding"/>
    <property type="evidence" value="ECO:0007669"/>
    <property type="project" value="UniProtKB-KW"/>
</dbReference>
<dbReference type="InterPro" id="IPR035474">
    <property type="entry name" value="SIS_Kpsf"/>
</dbReference>
<feature type="domain" description="SIS" evidence="20">
    <location>
        <begin position="1"/>
        <end position="128"/>
    </location>
</feature>
<comment type="pathway">
    <text evidence="3">Bacterial outer membrane biogenesis; lipopolysaccharide biosynthesis.</text>
</comment>
<evidence type="ECO:0000259" key="19">
    <source>
        <dbReference type="PROSITE" id="PS51371"/>
    </source>
</evidence>
<evidence type="ECO:0000256" key="4">
    <source>
        <dbReference type="ARBA" id="ARBA00004807"/>
    </source>
</evidence>
<comment type="cofactor">
    <cofactor evidence="2">
        <name>Mg(2+)</name>
        <dbReference type="ChEBI" id="CHEBI:18420"/>
    </cofactor>
</comment>